<dbReference type="Gene3D" id="3.40.50.360">
    <property type="match status" value="1"/>
</dbReference>
<name>Q16BE4_ROSDO</name>
<evidence type="ECO:0000256" key="2">
    <source>
        <dbReference type="ARBA" id="ARBA00022643"/>
    </source>
</evidence>
<feature type="domain" description="Flavodoxin-like" evidence="3">
    <location>
        <begin position="8"/>
        <end position="154"/>
    </location>
</feature>
<dbReference type="InterPro" id="IPR008254">
    <property type="entry name" value="Flavodoxin/NO_synth"/>
</dbReference>
<dbReference type="eggNOG" id="COG0716">
    <property type="taxonomic scope" value="Bacteria"/>
</dbReference>
<evidence type="ECO:0000256" key="1">
    <source>
        <dbReference type="ARBA" id="ARBA00022630"/>
    </source>
</evidence>
<evidence type="ECO:0000313" key="5">
    <source>
        <dbReference type="Proteomes" id="UP000007029"/>
    </source>
</evidence>
<dbReference type="PANTHER" id="PTHR30546:SF23">
    <property type="entry name" value="FLAVOPROTEIN-LIKE PROTEIN YCP4-RELATED"/>
    <property type="match status" value="1"/>
</dbReference>
<accession>Q16BE4</accession>
<evidence type="ECO:0000259" key="3">
    <source>
        <dbReference type="PROSITE" id="PS50902"/>
    </source>
</evidence>
<keyword evidence="5" id="KW-1185">Reference proteome</keyword>
<dbReference type="InterPro" id="IPR005025">
    <property type="entry name" value="FMN_Rdtase-like_dom"/>
</dbReference>
<dbReference type="AlphaFoldDB" id="Q16BE4"/>
<dbReference type="SUPFAM" id="SSF52218">
    <property type="entry name" value="Flavoproteins"/>
    <property type="match status" value="1"/>
</dbReference>
<keyword evidence="2" id="KW-0288">FMN</keyword>
<dbReference type="GO" id="GO:0010181">
    <property type="term" value="F:FMN binding"/>
    <property type="evidence" value="ECO:0007669"/>
    <property type="project" value="InterPro"/>
</dbReference>
<evidence type="ECO:0000313" key="4">
    <source>
        <dbReference type="EMBL" id="ABG30699.1"/>
    </source>
</evidence>
<gene>
    <name evidence="4" type="ordered locus">RD1_1035</name>
</gene>
<dbReference type="EMBL" id="CP000362">
    <property type="protein sequence ID" value="ABG30699.1"/>
    <property type="molecule type" value="Genomic_DNA"/>
</dbReference>
<dbReference type="Pfam" id="PF03358">
    <property type="entry name" value="FMN_red"/>
    <property type="match status" value="1"/>
</dbReference>
<keyword evidence="1" id="KW-0285">Flavoprotein</keyword>
<sequence length="200" mass="21320">MGEAGIEVAVAYFSGEGHTRRLAEGVAAGAQEAQARAVLIDVEDLCQVDWQRLHDASAIVFGAPTYMGSAAAPFKAFMDATSNFWLDGLWADKIAAGFTVGSAASGDKSNTLLSFVTLAAQHGMIWVGQSEIGPPARPDNAGINQDGFWLGLAATSSRDKLVLIEQPGMETARRFGCRIGRAAQRWHQCPEAVSPQRVTR</sequence>
<dbReference type="PROSITE" id="PS50902">
    <property type="entry name" value="FLAVODOXIN_LIKE"/>
    <property type="match status" value="1"/>
</dbReference>
<dbReference type="HOGENOM" id="CLU_051402_2_1_5"/>
<protein>
    <recommendedName>
        <fullName evidence="3">Flavodoxin-like domain-containing protein</fullName>
    </recommendedName>
</protein>
<dbReference type="STRING" id="375451.RD1_1035"/>
<dbReference type="GO" id="GO:0003955">
    <property type="term" value="F:NAD(P)H dehydrogenase (quinone) activity"/>
    <property type="evidence" value="ECO:0007669"/>
    <property type="project" value="TreeGrafter"/>
</dbReference>
<organism evidence="4 5">
    <name type="scientific">Roseobacter denitrificans (strain ATCC 33942 / OCh 114)</name>
    <name type="common">Erythrobacter sp. (strain OCh 114)</name>
    <name type="synonym">Roseobacter denitrificans</name>
    <dbReference type="NCBI Taxonomy" id="375451"/>
    <lineage>
        <taxon>Bacteria</taxon>
        <taxon>Pseudomonadati</taxon>
        <taxon>Pseudomonadota</taxon>
        <taxon>Alphaproteobacteria</taxon>
        <taxon>Rhodobacterales</taxon>
        <taxon>Roseobacteraceae</taxon>
        <taxon>Roseobacter</taxon>
    </lineage>
</organism>
<dbReference type="OrthoDB" id="9801479at2"/>
<dbReference type="Proteomes" id="UP000007029">
    <property type="component" value="Chromosome"/>
</dbReference>
<dbReference type="InterPro" id="IPR029039">
    <property type="entry name" value="Flavoprotein-like_sf"/>
</dbReference>
<dbReference type="KEGG" id="rde:RD1_1035"/>
<dbReference type="GO" id="GO:0016020">
    <property type="term" value="C:membrane"/>
    <property type="evidence" value="ECO:0007669"/>
    <property type="project" value="TreeGrafter"/>
</dbReference>
<reference evidence="4 5" key="1">
    <citation type="journal article" date="2007" name="J. Bacteriol.">
        <title>The complete genome sequence of Roseobacter denitrificans reveals a mixotrophic rather than photosynthetic metabolism.</title>
        <authorList>
            <person name="Swingley W.D."/>
            <person name="Sadekar S."/>
            <person name="Mastrian S.D."/>
            <person name="Matthies H.J."/>
            <person name="Hao J."/>
            <person name="Ramos H."/>
            <person name="Acharya C.R."/>
            <person name="Conrad A.L."/>
            <person name="Taylor H.L."/>
            <person name="Dejesa L.C."/>
            <person name="Shah M.K."/>
            <person name="O'huallachain M.E."/>
            <person name="Lince M.T."/>
            <person name="Blankenship R.E."/>
            <person name="Beatty J.T."/>
            <person name="Touchman J.W."/>
        </authorList>
    </citation>
    <scope>NUCLEOTIDE SEQUENCE [LARGE SCALE GENOMIC DNA]</scope>
    <source>
        <strain evidence="5">ATCC 33942 / OCh 114</strain>
    </source>
</reference>
<proteinExistence type="predicted"/>
<dbReference type="PANTHER" id="PTHR30546">
    <property type="entry name" value="FLAVODOXIN-RELATED PROTEIN WRBA-RELATED"/>
    <property type="match status" value="1"/>
</dbReference>
<dbReference type="RefSeq" id="WP_011567321.1">
    <property type="nucleotide sequence ID" value="NC_008209.1"/>
</dbReference>